<keyword evidence="3" id="KW-1185">Reference proteome</keyword>
<organism evidence="2 3">
    <name type="scientific">Araneus ventricosus</name>
    <name type="common">Orbweaver spider</name>
    <name type="synonym">Epeira ventricosa</name>
    <dbReference type="NCBI Taxonomy" id="182803"/>
    <lineage>
        <taxon>Eukaryota</taxon>
        <taxon>Metazoa</taxon>
        <taxon>Ecdysozoa</taxon>
        <taxon>Arthropoda</taxon>
        <taxon>Chelicerata</taxon>
        <taxon>Arachnida</taxon>
        <taxon>Araneae</taxon>
        <taxon>Araneomorphae</taxon>
        <taxon>Entelegynae</taxon>
        <taxon>Araneoidea</taxon>
        <taxon>Araneidae</taxon>
        <taxon>Araneus</taxon>
    </lineage>
</organism>
<protein>
    <submittedName>
        <fullName evidence="2">Uncharacterized protein</fullName>
    </submittedName>
</protein>
<gene>
    <name evidence="2" type="ORF">AVEN_209837_1</name>
</gene>
<evidence type="ECO:0000313" key="3">
    <source>
        <dbReference type="Proteomes" id="UP000499080"/>
    </source>
</evidence>
<reference evidence="2 3" key="1">
    <citation type="journal article" date="2019" name="Sci. Rep.">
        <title>Orb-weaving spider Araneus ventricosus genome elucidates the spidroin gene catalogue.</title>
        <authorList>
            <person name="Kono N."/>
            <person name="Nakamura H."/>
            <person name="Ohtoshi R."/>
            <person name="Moran D.A.P."/>
            <person name="Shinohara A."/>
            <person name="Yoshida Y."/>
            <person name="Fujiwara M."/>
            <person name="Mori M."/>
            <person name="Tomita M."/>
            <person name="Arakawa K."/>
        </authorList>
    </citation>
    <scope>NUCLEOTIDE SEQUENCE [LARGE SCALE GENOMIC DNA]</scope>
</reference>
<sequence>MNLKVLNWDIKKDGTARKNKFLLVVVWFGTHAIKYSGNYDRTYALDCGHPDSVEPETATKLYIRSCTPETSCKKNLVINVVADIQPGQEGRPHLNAAPRPARPDQAAC</sequence>
<accession>A0A4Y2K9I8</accession>
<comment type="caution">
    <text evidence="2">The sequence shown here is derived from an EMBL/GenBank/DDBJ whole genome shotgun (WGS) entry which is preliminary data.</text>
</comment>
<proteinExistence type="predicted"/>
<feature type="region of interest" description="Disordered" evidence="1">
    <location>
        <begin position="87"/>
        <end position="108"/>
    </location>
</feature>
<name>A0A4Y2K9I8_ARAVE</name>
<evidence type="ECO:0000256" key="1">
    <source>
        <dbReference type="SAM" id="MobiDB-lite"/>
    </source>
</evidence>
<dbReference type="Proteomes" id="UP000499080">
    <property type="component" value="Unassembled WGS sequence"/>
</dbReference>
<dbReference type="EMBL" id="BGPR01113417">
    <property type="protein sequence ID" value="GBM97972.1"/>
    <property type="molecule type" value="Genomic_DNA"/>
</dbReference>
<evidence type="ECO:0000313" key="2">
    <source>
        <dbReference type="EMBL" id="GBM97972.1"/>
    </source>
</evidence>
<dbReference type="AlphaFoldDB" id="A0A4Y2K9I8"/>